<dbReference type="InterPro" id="IPR016161">
    <property type="entry name" value="Ald_DH/histidinol_DH"/>
</dbReference>
<evidence type="ECO:0000256" key="5">
    <source>
        <dbReference type="PROSITE-ProRule" id="PRU10007"/>
    </source>
</evidence>
<feature type="active site" evidence="5">
    <location>
        <position position="259"/>
    </location>
</feature>
<dbReference type="PROSITE" id="PS00687">
    <property type="entry name" value="ALDEHYDE_DEHYDR_GLU"/>
    <property type="match status" value="1"/>
</dbReference>
<comment type="similarity">
    <text evidence="1 6">Belongs to the aldehyde dehydrogenase family.</text>
</comment>
<dbReference type="InterPro" id="IPR016162">
    <property type="entry name" value="Ald_DH_N"/>
</dbReference>
<dbReference type="Proteomes" id="UP001498421">
    <property type="component" value="Unassembled WGS sequence"/>
</dbReference>
<name>A0ABR1HMV1_9HYPO</name>
<dbReference type="Pfam" id="PF00171">
    <property type="entry name" value="Aldedh"/>
    <property type="match status" value="1"/>
</dbReference>
<protein>
    <recommendedName>
        <fullName evidence="3">aldehyde dehydrogenase (NAD(+))</fullName>
        <ecNumber evidence="3">1.2.1.3</ecNumber>
    </recommendedName>
</protein>
<evidence type="ECO:0000256" key="3">
    <source>
        <dbReference type="ARBA" id="ARBA00024226"/>
    </source>
</evidence>
<sequence>MVATTFSQDFETRLFIGNEFVESQSPARLRVVNPRNLELVTSDVHVAGSEDVDLAVAAAKEAFENGLWSTESGSGRGKLLWKLADLIEAHGAELASLESQAMGSSPVMSQAMEVKNAADVFRYYAGWADKLAGESFPSEDGFMRIVKHEPIGVCAAICAWNASLMFFAWKAAPALATGNTMIMKSSEKSPLGFLALGKLIVAAGFPTGVVQFLSGGAETGNALAMHSDVRKITFTGSSVAGRKILKASAMSNLKKVTLELGGKSPAIVFADADFDNALRWCSSAILINAGQVCATTSRLYLHRDVAVKFIEALKGIYLTAAEQMGPEGGPTSVPPVADEQQFKKVLSLIDSGKQTAKLAVGGASKNLEGFWIEPTMFLDPSDGAEIYKEEIFGPVLVVKVFDGEDQVIRWANDSEYGLAAAVFTKDIDRALRVADRIKSGSVAINSGPLPSPKVPFEQLLKNVFVFDGQVMLITDHDKSRGKRGRGRKVARFLPELPSQMMVTYIVWLQ</sequence>
<keyword evidence="2 6" id="KW-0560">Oxidoreductase</keyword>
<dbReference type="InterPro" id="IPR015590">
    <property type="entry name" value="Aldehyde_DH_dom"/>
</dbReference>
<dbReference type="SUPFAM" id="SSF53720">
    <property type="entry name" value="ALDH-like"/>
    <property type="match status" value="1"/>
</dbReference>
<evidence type="ECO:0000313" key="9">
    <source>
        <dbReference type="Proteomes" id="UP001498421"/>
    </source>
</evidence>
<evidence type="ECO:0000256" key="1">
    <source>
        <dbReference type="ARBA" id="ARBA00009986"/>
    </source>
</evidence>
<proteinExistence type="inferred from homology"/>
<gene>
    <name evidence="8" type="ORF">QQZ08_009508</name>
</gene>
<keyword evidence="9" id="KW-1185">Reference proteome</keyword>
<evidence type="ECO:0000256" key="6">
    <source>
        <dbReference type="RuleBase" id="RU003345"/>
    </source>
</evidence>
<organism evidence="8 9">
    <name type="scientific">Neonectria magnoliae</name>
    <dbReference type="NCBI Taxonomy" id="2732573"/>
    <lineage>
        <taxon>Eukaryota</taxon>
        <taxon>Fungi</taxon>
        <taxon>Dikarya</taxon>
        <taxon>Ascomycota</taxon>
        <taxon>Pezizomycotina</taxon>
        <taxon>Sordariomycetes</taxon>
        <taxon>Hypocreomycetidae</taxon>
        <taxon>Hypocreales</taxon>
        <taxon>Nectriaceae</taxon>
        <taxon>Neonectria</taxon>
    </lineage>
</organism>
<dbReference type="PANTHER" id="PTHR11699">
    <property type="entry name" value="ALDEHYDE DEHYDROGENASE-RELATED"/>
    <property type="match status" value="1"/>
</dbReference>
<feature type="domain" description="Aldehyde dehydrogenase" evidence="7">
    <location>
        <begin position="20"/>
        <end position="456"/>
    </location>
</feature>
<accession>A0ABR1HMV1</accession>
<comment type="caution">
    <text evidence="8">The sequence shown here is derived from an EMBL/GenBank/DDBJ whole genome shotgun (WGS) entry which is preliminary data.</text>
</comment>
<dbReference type="Gene3D" id="3.40.605.10">
    <property type="entry name" value="Aldehyde Dehydrogenase, Chain A, domain 1"/>
    <property type="match status" value="1"/>
</dbReference>
<dbReference type="InterPro" id="IPR029510">
    <property type="entry name" value="Ald_DH_CS_GLU"/>
</dbReference>
<evidence type="ECO:0000259" key="7">
    <source>
        <dbReference type="Pfam" id="PF00171"/>
    </source>
</evidence>
<dbReference type="InterPro" id="IPR016163">
    <property type="entry name" value="Ald_DH_C"/>
</dbReference>
<dbReference type="EMBL" id="JAZAVK010000108">
    <property type="protein sequence ID" value="KAK7422456.1"/>
    <property type="molecule type" value="Genomic_DNA"/>
</dbReference>
<evidence type="ECO:0000313" key="8">
    <source>
        <dbReference type="EMBL" id="KAK7422456.1"/>
    </source>
</evidence>
<dbReference type="Gene3D" id="3.40.309.10">
    <property type="entry name" value="Aldehyde Dehydrogenase, Chain A, domain 2"/>
    <property type="match status" value="1"/>
</dbReference>
<dbReference type="EC" id="1.2.1.3" evidence="3"/>
<evidence type="ECO:0000256" key="2">
    <source>
        <dbReference type="ARBA" id="ARBA00023002"/>
    </source>
</evidence>
<reference evidence="8 9" key="1">
    <citation type="journal article" date="2025" name="Microbiol. Resour. Announc.">
        <title>Draft genome sequences for Neonectria magnoliae and Neonectria punicea, canker pathogens of Liriodendron tulipifera and Acer saccharum in West Virginia.</title>
        <authorList>
            <person name="Petronek H.M."/>
            <person name="Kasson M.T."/>
            <person name="Metheny A.M."/>
            <person name="Stauder C.M."/>
            <person name="Lovett B."/>
            <person name="Lynch S.C."/>
            <person name="Garnas J.R."/>
            <person name="Kasson L.R."/>
            <person name="Stajich J.E."/>
        </authorList>
    </citation>
    <scope>NUCLEOTIDE SEQUENCE [LARGE SCALE GENOMIC DNA]</scope>
    <source>
        <strain evidence="8 9">NRRL 64651</strain>
    </source>
</reference>
<comment type="catalytic activity">
    <reaction evidence="4">
        <text>an aldehyde + NAD(+) + H2O = a carboxylate + NADH + 2 H(+)</text>
        <dbReference type="Rhea" id="RHEA:16185"/>
        <dbReference type="ChEBI" id="CHEBI:15377"/>
        <dbReference type="ChEBI" id="CHEBI:15378"/>
        <dbReference type="ChEBI" id="CHEBI:17478"/>
        <dbReference type="ChEBI" id="CHEBI:29067"/>
        <dbReference type="ChEBI" id="CHEBI:57540"/>
        <dbReference type="ChEBI" id="CHEBI:57945"/>
        <dbReference type="EC" id="1.2.1.3"/>
    </reaction>
</comment>
<evidence type="ECO:0000256" key="4">
    <source>
        <dbReference type="ARBA" id="ARBA00049194"/>
    </source>
</evidence>